<feature type="transmembrane region" description="Helical" evidence="6">
    <location>
        <begin position="106"/>
        <end position="126"/>
    </location>
</feature>
<evidence type="ECO:0000313" key="7">
    <source>
        <dbReference type="EMBL" id="SDZ75977.1"/>
    </source>
</evidence>
<dbReference type="AlphaFoldDB" id="A0A1H3VMF0"/>
<evidence type="ECO:0000256" key="4">
    <source>
        <dbReference type="ARBA" id="ARBA00022989"/>
    </source>
</evidence>
<dbReference type="PANTHER" id="PTHR10057">
    <property type="entry name" value="PERIPHERAL-TYPE BENZODIAZEPINE RECEPTOR"/>
    <property type="match status" value="1"/>
</dbReference>
<name>A0A1H3VMF0_9FLAO</name>
<organism evidence="7 8">
    <name type="scientific">Psychroflexus halocasei</name>
    <dbReference type="NCBI Taxonomy" id="908615"/>
    <lineage>
        <taxon>Bacteria</taxon>
        <taxon>Pseudomonadati</taxon>
        <taxon>Bacteroidota</taxon>
        <taxon>Flavobacteriia</taxon>
        <taxon>Flavobacteriales</taxon>
        <taxon>Flavobacteriaceae</taxon>
        <taxon>Psychroflexus</taxon>
    </lineage>
</organism>
<evidence type="ECO:0000313" key="8">
    <source>
        <dbReference type="Proteomes" id="UP000198820"/>
    </source>
</evidence>
<dbReference type="STRING" id="908615.SAMN05421540_101187"/>
<dbReference type="FunFam" id="1.20.1260.100:FF:000001">
    <property type="entry name" value="translocator protein 2"/>
    <property type="match status" value="1"/>
</dbReference>
<evidence type="ECO:0000256" key="1">
    <source>
        <dbReference type="ARBA" id="ARBA00004141"/>
    </source>
</evidence>
<gene>
    <name evidence="7" type="ORF">SAMN05421540_101187</name>
</gene>
<reference evidence="7 8" key="1">
    <citation type="submission" date="2016-10" db="EMBL/GenBank/DDBJ databases">
        <authorList>
            <person name="de Groot N.N."/>
        </authorList>
    </citation>
    <scope>NUCLEOTIDE SEQUENCE [LARGE SCALE GENOMIC DNA]</scope>
    <source>
        <strain evidence="7 8">DSM 23581</strain>
    </source>
</reference>
<dbReference type="InterPro" id="IPR004307">
    <property type="entry name" value="TspO_MBR"/>
</dbReference>
<feature type="transmembrane region" description="Helical" evidence="6">
    <location>
        <begin position="7"/>
        <end position="27"/>
    </location>
</feature>
<comment type="similarity">
    <text evidence="2">Belongs to the TspO/BZRP family.</text>
</comment>
<dbReference type="GO" id="GO:0016020">
    <property type="term" value="C:membrane"/>
    <property type="evidence" value="ECO:0007669"/>
    <property type="project" value="UniProtKB-SubCell"/>
</dbReference>
<evidence type="ECO:0000256" key="5">
    <source>
        <dbReference type="ARBA" id="ARBA00023136"/>
    </source>
</evidence>
<keyword evidence="5 6" id="KW-0472">Membrane</keyword>
<feature type="transmembrane region" description="Helical" evidence="6">
    <location>
        <begin position="133"/>
        <end position="152"/>
    </location>
</feature>
<keyword evidence="8" id="KW-1185">Reference proteome</keyword>
<feature type="transmembrane region" description="Helical" evidence="6">
    <location>
        <begin position="47"/>
        <end position="69"/>
    </location>
</feature>
<dbReference type="Gene3D" id="1.20.1260.100">
    <property type="entry name" value="TspO/MBR protein"/>
    <property type="match status" value="1"/>
</dbReference>
<dbReference type="Pfam" id="PF03073">
    <property type="entry name" value="TspO_MBR"/>
    <property type="match status" value="1"/>
</dbReference>
<keyword evidence="4 6" id="KW-1133">Transmembrane helix</keyword>
<dbReference type="PANTHER" id="PTHR10057:SF0">
    <property type="entry name" value="TRANSLOCATOR PROTEIN"/>
    <property type="match status" value="1"/>
</dbReference>
<keyword evidence="3 6" id="KW-0812">Transmembrane</keyword>
<dbReference type="CDD" id="cd15904">
    <property type="entry name" value="TSPO_MBR"/>
    <property type="match status" value="1"/>
</dbReference>
<accession>A0A1H3VMF0</accession>
<dbReference type="RefSeq" id="WP_093238118.1">
    <property type="nucleotide sequence ID" value="NZ_FNQF01000001.1"/>
</dbReference>
<evidence type="ECO:0000256" key="6">
    <source>
        <dbReference type="SAM" id="Phobius"/>
    </source>
</evidence>
<feature type="transmembrane region" description="Helical" evidence="6">
    <location>
        <begin position="81"/>
        <end position="100"/>
    </location>
</feature>
<dbReference type="Proteomes" id="UP000198820">
    <property type="component" value="Unassembled WGS sequence"/>
</dbReference>
<dbReference type="EMBL" id="FNQF01000001">
    <property type="protein sequence ID" value="SDZ75977.1"/>
    <property type="molecule type" value="Genomic_DNA"/>
</dbReference>
<dbReference type="GO" id="GO:0033013">
    <property type="term" value="P:tetrapyrrole metabolic process"/>
    <property type="evidence" value="ECO:0007669"/>
    <property type="project" value="UniProtKB-ARBA"/>
</dbReference>
<comment type="subcellular location">
    <subcellularLocation>
        <location evidence="1">Membrane</location>
        <topology evidence="1">Multi-pass membrane protein</topology>
    </subcellularLocation>
</comment>
<sequence>MRSKLAVKILISILICLGVGLIASVATQSSVNTWFTTLEKPFFNPPAWLFAPVWIVLYILMGISVALVWHKGLYHLWVKTAIYHFGFQLLLNALWSIAFFGLMSPIFGLVVILSLIVLLLLTYKWFKVVYKPAAYLLIPYMIWIFFAAALNFEIWRLNSF</sequence>
<proteinExistence type="inferred from homology"/>
<evidence type="ECO:0000256" key="3">
    <source>
        <dbReference type="ARBA" id="ARBA00022692"/>
    </source>
</evidence>
<evidence type="ECO:0000256" key="2">
    <source>
        <dbReference type="ARBA" id="ARBA00007524"/>
    </source>
</evidence>
<protein>
    <submittedName>
        <fullName evidence="7">Tryptophan-rich sensory protein</fullName>
    </submittedName>
</protein>
<dbReference type="PIRSF" id="PIRSF005859">
    <property type="entry name" value="PBR"/>
    <property type="match status" value="1"/>
</dbReference>
<dbReference type="InterPro" id="IPR038330">
    <property type="entry name" value="TspO/MBR-related_sf"/>
</dbReference>